<dbReference type="InterPro" id="IPR012341">
    <property type="entry name" value="6hp_glycosidase-like_sf"/>
</dbReference>
<dbReference type="KEGG" id="halc:EY643_17615"/>
<keyword evidence="3 4" id="KW-0413">Isomerase</keyword>
<gene>
    <name evidence="5" type="ORF">EY643_17615</name>
</gene>
<dbReference type="InterPro" id="IPR010819">
    <property type="entry name" value="AGE/CE"/>
</dbReference>
<comment type="similarity">
    <text evidence="2">Belongs to the N-acylglucosamine 2-epimerase family.</text>
</comment>
<dbReference type="AlphaFoldDB" id="A0A5P9NNI4"/>
<accession>A0A5P9NNI4</accession>
<evidence type="ECO:0000313" key="6">
    <source>
        <dbReference type="Proteomes" id="UP000326287"/>
    </source>
</evidence>
<evidence type="ECO:0000256" key="2">
    <source>
        <dbReference type="ARBA" id="ARBA00008558"/>
    </source>
</evidence>
<dbReference type="InterPro" id="IPR008928">
    <property type="entry name" value="6-hairpin_glycosidase_sf"/>
</dbReference>
<proteinExistence type="inferred from homology"/>
<evidence type="ECO:0000256" key="1">
    <source>
        <dbReference type="ARBA" id="ARBA00001470"/>
    </source>
</evidence>
<evidence type="ECO:0000256" key="4">
    <source>
        <dbReference type="HAMAP-Rule" id="MF_00929"/>
    </source>
</evidence>
<dbReference type="HAMAP" id="MF_00929">
    <property type="entry name" value="Cellobiose_2_epim"/>
    <property type="match status" value="1"/>
</dbReference>
<dbReference type="GO" id="GO:0047736">
    <property type="term" value="F:cellobiose epimerase activity"/>
    <property type="evidence" value="ECO:0007669"/>
    <property type="project" value="UniProtKB-UniRule"/>
</dbReference>
<dbReference type="RefSeq" id="WP_153240477.1">
    <property type="nucleotide sequence ID" value="NZ_CP036422.1"/>
</dbReference>
<organism evidence="5 6">
    <name type="scientific">Halioglobus maricola</name>
    <dbReference type="NCBI Taxonomy" id="2601894"/>
    <lineage>
        <taxon>Bacteria</taxon>
        <taxon>Pseudomonadati</taxon>
        <taxon>Pseudomonadota</taxon>
        <taxon>Gammaproteobacteria</taxon>
        <taxon>Cellvibrionales</taxon>
        <taxon>Halieaceae</taxon>
        <taxon>Halioglobus</taxon>
    </lineage>
</organism>
<sequence length="401" mass="45321">MTELDCAPFVVERDRISRWWRDTLFDPAGGFHGAVNAAGEPVGDSHRGLILNTRILWFYSALHCEREDEESLRLARHSYDYILRHFVDSEYGGLFWGLDASGRPLDACKKTYGQAFAIYALSTYFQACGDVSALTLARACFALIEHRARDSSSGGYVETFTRDWQVADDIRLSERDLAAPYSMNAHLHVLEAYTQLCRVDRTADTETALRDVLLLMSERFLGEAETMVMFYDAQWRDCSTMHSYGHDIEASWLWWEAAQVLGDEALSARIRPQVMRLAASVQRRALVSSGRVAEAADAATGHLEPESIWWVQAESLVGFLNAFELSGEQVYMEAFASVWHYIGESHIDKVNGEWHWFAGGVRPDDPAIGYKAGPWKGPYHNGRAMMEVISRLSELNQGRIK</sequence>
<comment type="similarity">
    <text evidence="4">Belongs to the cellobiose 2-epimerase family.</text>
</comment>
<dbReference type="PANTHER" id="PTHR15108">
    <property type="entry name" value="N-ACYLGLUCOSAMINE-2-EPIMERASE"/>
    <property type="match status" value="1"/>
</dbReference>
<dbReference type="Pfam" id="PF07221">
    <property type="entry name" value="GlcNAc_2-epim"/>
    <property type="match status" value="1"/>
</dbReference>
<protein>
    <recommendedName>
        <fullName evidence="4">Cellobiose 2-epimerase</fullName>
        <shortName evidence="4">CE</shortName>
        <ecNumber evidence="4">5.1.3.11</ecNumber>
    </recommendedName>
</protein>
<name>A0A5P9NNI4_9GAMM</name>
<dbReference type="EMBL" id="CP036422">
    <property type="protein sequence ID" value="QFU77332.1"/>
    <property type="molecule type" value="Genomic_DNA"/>
</dbReference>
<dbReference type="Gene3D" id="1.50.10.10">
    <property type="match status" value="1"/>
</dbReference>
<evidence type="ECO:0000256" key="3">
    <source>
        <dbReference type="ARBA" id="ARBA00023235"/>
    </source>
</evidence>
<dbReference type="EC" id="5.1.3.11" evidence="4"/>
<comment type="catalytic activity">
    <reaction evidence="1 4">
        <text>D-cellobiose = beta-D-glucosyl-(1-&gt;4)-D-mannopyranose</text>
        <dbReference type="Rhea" id="RHEA:23384"/>
        <dbReference type="ChEBI" id="CHEBI:17057"/>
        <dbReference type="ChEBI" id="CHEBI:47931"/>
        <dbReference type="EC" id="5.1.3.11"/>
    </reaction>
</comment>
<comment type="function">
    <text evidence="4">Catalyzes the reversible epimerization of cellobiose to 4-O-beta-D-glucopyranosyl-D-mannose (Glc-Man).</text>
</comment>
<dbReference type="InterPro" id="IPR028584">
    <property type="entry name" value="Cellobiose_2_epim"/>
</dbReference>
<dbReference type="Proteomes" id="UP000326287">
    <property type="component" value="Chromosome"/>
</dbReference>
<reference evidence="5 6" key="1">
    <citation type="submission" date="2019-02" db="EMBL/GenBank/DDBJ databases">
        <authorList>
            <person name="Li S.-H."/>
        </authorList>
    </citation>
    <scope>NUCLEOTIDE SEQUENCE [LARGE SCALE GENOMIC DNA]</scope>
    <source>
        <strain evidence="5 6">IMCC14385</strain>
    </source>
</reference>
<dbReference type="GO" id="GO:0005975">
    <property type="term" value="P:carbohydrate metabolic process"/>
    <property type="evidence" value="ECO:0007669"/>
    <property type="project" value="InterPro"/>
</dbReference>
<dbReference type="SUPFAM" id="SSF48208">
    <property type="entry name" value="Six-hairpin glycosidases"/>
    <property type="match status" value="1"/>
</dbReference>
<dbReference type="OrthoDB" id="5141876at2"/>
<keyword evidence="6" id="KW-1185">Reference proteome</keyword>
<evidence type="ECO:0000313" key="5">
    <source>
        <dbReference type="EMBL" id="QFU77332.1"/>
    </source>
</evidence>